<dbReference type="Pfam" id="PF01170">
    <property type="entry name" value="UPF0020"/>
    <property type="match status" value="1"/>
</dbReference>
<evidence type="ECO:0000313" key="9">
    <source>
        <dbReference type="EMBL" id="MCX2973529.1"/>
    </source>
</evidence>
<dbReference type="InterPro" id="IPR019614">
    <property type="entry name" value="SAM-dep_methyl-trfase"/>
</dbReference>
<keyword evidence="7" id="KW-0694">RNA-binding</keyword>
<protein>
    <recommendedName>
        <fullName evidence="6">Ribosomal RNA large subunit methyltransferase K/L</fullName>
    </recommendedName>
    <domain>
        <recommendedName>
            <fullName evidence="6">23S rRNA m2G2445 methyltransferase</fullName>
            <ecNumber evidence="6">2.1.1.173</ecNumber>
        </recommendedName>
        <alternativeName>
            <fullName evidence="6">rRNA (guanine-N(2)-)-methyltransferase RlmL</fullName>
        </alternativeName>
    </domain>
    <domain>
        <recommendedName>
            <fullName evidence="6">23S rRNA m7G2069 methyltransferase</fullName>
            <ecNumber evidence="6">2.1.1.264</ecNumber>
        </recommendedName>
        <alternativeName>
            <fullName evidence="6">rRNA (guanine-N(7)-)-methyltransferase RlmK</fullName>
        </alternativeName>
    </domain>
</protein>
<evidence type="ECO:0000256" key="3">
    <source>
        <dbReference type="ARBA" id="ARBA00022603"/>
    </source>
</evidence>
<dbReference type="CDD" id="cd02440">
    <property type="entry name" value="AdoMet_MTases"/>
    <property type="match status" value="1"/>
</dbReference>
<comment type="catalytic activity">
    <reaction evidence="6">
        <text>guanosine(2445) in 23S rRNA + S-adenosyl-L-methionine = N(2)-methylguanosine(2445) in 23S rRNA + S-adenosyl-L-homocysteine + H(+)</text>
        <dbReference type="Rhea" id="RHEA:42740"/>
        <dbReference type="Rhea" id="RHEA-COMP:10215"/>
        <dbReference type="Rhea" id="RHEA-COMP:10216"/>
        <dbReference type="ChEBI" id="CHEBI:15378"/>
        <dbReference type="ChEBI" id="CHEBI:57856"/>
        <dbReference type="ChEBI" id="CHEBI:59789"/>
        <dbReference type="ChEBI" id="CHEBI:74269"/>
        <dbReference type="ChEBI" id="CHEBI:74481"/>
        <dbReference type="EC" id="2.1.1.173"/>
    </reaction>
</comment>
<keyword evidence="10" id="KW-1185">Reference proteome</keyword>
<dbReference type="Gene3D" id="3.30.750.80">
    <property type="entry name" value="RNA methyltransferase domain (HRMD) like"/>
    <property type="match status" value="1"/>
</dbReference>
<dbReference type="Pfam" id="PF02926">
    <property type="entry name" value="THUMP"/>
    <property type="match status" value="1"/>
</dbReference>
<organism evidence="9 10">
    <name type="scientific">Candidatus Seongchinamella marina</name>
    <dbReference type="NCBI Taxonomy" id="2518990"/>
    <lineage>
        <taxon>Bacteria</taxon>
        <taxon>Pseudomonadati</taxon>
        <taxon>Pseudomonadota</taxon>
        <taxon>Gammaproteobacteria</taxon>
        <taxon>Cellvibrionales</taxon>
        <taxon>Halieaceae</taxon>
        <taxon>Seongchinamella</taxon>
    </lineage>
</organism>
<evidence type="ECO:0000256" key="2">
    <source>
        <dbReference type="ARBA" id="ARBA00022552"/>
    </source>
</evidence>
<evidence type="ECO:0000313" key="10">
    <source>
        <dbReference type="Proteomes" id="UP001143307"/>
    </source>
</evidence>
<dbReference type="CDD" id="cd11715">
    <property type="entry name" value="THUMP_AdoMetMT"/>
    <property type="match status" value="1"/>
</dbReference>
<keyword evidence="4 6" id="KW-0808">Transferase</keyword>
<dbReference type="EMBL" id="SHNP01000002">
    <property type="protein sequence ID" value="MCX2973529.1"/>
    <property type="molecule type" value="Genomic_DNA"/>
</dbReference>
<evidence type="ECO:0000256" key="7">
    <source>
        <dbReference type="PROSITE-ProRule" id="PRU00529"/>
    </source>
</evidence>
<evidence type="ECO:0000259" key="8">
    <source>
        <dbReference type="PROSITE" id="PS51165"/>
    </source>
</evidence>
<comment type="catalytic activity">
    <reaction evidence="6">
        <text>guanosine(2069) in 23S rRNA + S-adenosyl-L-methionine = N(2)-methylguanosine(2069) in 23S rRNA + S-adenosyl-L-homocysteine + H(+)</text>
        <dbReference type="Rhea" id="RHEA:43772"/>
        <dbReference type="Rhea" id="RHEA-COMP:10688"/>
        <dbReference type="Rhea" id="RHEA-COMP:10689"/>
        <dbReference type="ChEBI" id="CHEBI:15378"/>
        <dbReference type="ChEBI" id="CHEBI:57856"/>
        <dbReference type="ChEBI" id="CHEBI:59789"/>
        <dbReference type="ChEBI" id="CHEBI:74269"/>
        <dbReference type="ChEBI" id="CHEBI:74481"/>
        <dbReference type="EC" id="2.1.1.264"/>
    </reaction>
</comment>
<dbReference type="Proteomes" id="UP001143307">
    <property type="component" value="Unassembled WGS sequence"/>
</dbReference>
<keyword evidence="2 6" id="KW-0698">rRNA processing</keyword>
<dbReference type="Gene3D" id="3.40.50.150">
    <property type="entry name" value="Vaccinia Virus protein VP39"/>
    <property type="match status" value="2"/>
</dbReference>
<reference evidence="9" key="1">
    <citation type="submission" date="2019-02" db="EMBL/GenBank/DDBJ databases">
        <authorList>
            <person name="Li S.-H."/>
        </authorList>
    </citation>
    <scope>NUCLEOTIDE SEQUENCE</scope>
    <source>
        <strain evidence="9">IMCC8485</strain>
    </source>
</reference>
<feature type="domain" description="THUMP" evidence="8">
    <location>
        <begin position="49"/>
        <end position="160"/>
    </location>
</feature>
<keyword evidence="5 6" id="KW-0949">S-adenosyl-L-methionine</keyword>
<evidence type="ECO:0000256" key="1">
    <source>
        <dbReference type="ARBA" id="ARBA00022490"/>
    </source>
</evidence>
<dbReference type="Pfam" id="PF10672">
    <property type="entry name" value="Methyltrans_SAM"/>
    <property type="match status" value="1"/>
</dbReference>
<evidence type="ECO:0000256" key="5">
    <source>
        <dbReference type="ARBA" id="ARBA00022691"/>
    </source>
</evidence>
<keyword evidence="3 6" id="KW-0489">Methyltransferase</keyword>
<sequence>MVEQEAASQWFAACPRGLENLLVAELESLGALSIRETVAGVYFQGPPAIGYRACLWSRLANRILRPVDTIEAKDGDELYNNLKLIAWSSLFDASQTFSIDFSGQSDSIRNTQYGAQRSKDAIVDWFVDQFGKRPSVERKNPDIRLNIRLSKGRAIVSVDFSGGSLHQRGYRQKAGAAPLKENLAAAILLRADWPGMAARGGALIDPMCGSATLLLEGAMMAADIAPGLARRQFGFERLKDHNVTQWKALLADARGRAERGKECQLPQMRGYDADPRVIRRAEENIARAGLQKHVRVSCKPLAELKKPTHTPMPMGLLACNPPYGERLGEKESLKFLYRELGEIMVREFPEWEAAVFTSDLDLGRATGLRSHKRYGFYNGGLETHLLLFNLEGNKLKQLQTQPAAGQSGAPNPGELSEGAKMFANRIRKNRKRLASWRKREEVHCYRLYDADMPEYAVAVDIYGGAVHVAEYQAPKGIDPDAADRRMGEVKAALPEALGVAAGAIAYKQRRRQRGAAQYEKQASRDEYISVLEGHAKLLVNLWDYLDTGLFLDHRPLRLRIAEQAKDKDFLNLFCYTGSATVHAAIGGARSTTSVDMSNTYLGWLRKNLAHNGLGESHHEIVRANCLQWLEKDEGSYDLILLDPPSFSNSKNMDESFDVQRDHTELVRAAMSHLRPGGVLYFSNNRRGFKLDESLQQVFSCKDITNATLDQDFQRNRKVHCCWEIAHG</sequence>
<dbReference type="PIRSF" id="PIRSF037618">
    <property type="entry name" value="RNA_Mtase_bacteria_prd"/>
    <property type="match status" value="1"/>
</dbReference>
<dbReference type="InterPro" id="IPR004114">
    <property type="entry name" value="THUMP_dom"/>
</dbReference>
<dbReference type="InterPro" id="IPR000241">
    <property type="entry name" value="RlmKL-like_Mtase"/>
</dbReference>
<dbReference type="PANTHER" id="PTHR47313">
    <property type="entry name" value="RIBOSOMAL RNA LARGE SUBUNIT METHYLTRANSFERASE K/L"/>
    <property type="match status" value="1"/>
</dbReference>
<dbReference type="NCBIfam" id="NF008748">
    <property type="entry name" value="PRK11783.1"/>
    <property type="match status" value="1"/>
</dbReference>
<comment type="function">
    <text evidence="6">Specifically methylates the guanine in position 2445 (m2G2445) and the guanine in position 2069 (m7G2069) of 23S rRNA.</text>
</comment>
<dbReference type="InterPro" id="IPR017244">
    <property type="entry name" value="23SrRNA_methyltr_KL"/>
</dbReference>
<dbReference type="EC" id="2.1.1.173" evidence="6"/>
<dbReference type="SUPFAM" id="SSF53335">
    <property type="entry name" value="S-adenosyl-L-methionine-dependent methyltransferases"/>
    <property type="match status" value="2"/>
</dbReference>
<name>A0ABT3SW52_9GAMM</name>
<dbReference type="PROSITE" id="PS51165">
    <property type="entry name" value="THUMP"/>
    <property type="match status" value="1"/>
</dbReference>
<dbReference type="RefSeq" id="WP_279252421.1">
    <property type="nucleotide sequence ID" value="NZ_SHNP01000002.1"/>
</dbReference>
<dbReference type="SMART" id="SM00981">
    <property type="entry name" value="THUMP"/>
    <property type="match status" value="1"/>
</dbReference>
<dbReference type="EC" id="2.1.1.264" evidence="6"/>
<proteinExistence type="inferred from homology"/>
<dbReference type="Pfam" id="PF22020">
    <property type="entry name" value="RlmL_1st"/>
    <property type="match status" value="1"/>
</dbReference>
<gene>
    <name evidence="6 9" type="primary">rlmL</name>
    <name evidence="9" type="ORF">EYC87_08025</name>
</gene>
<comment type="caution">
    <text evidence="9">The sequence shown here is derived from an EMBL/GenBank/DDBJ whole genome shotgun (WGS) entry which is preliminary data.</text>
</comment>
<evidence type="ECO:0000256" key="6">
    <source>
        <dbReference type="HAMAP-Rule" id="MF_01858"/>
    </source>
</evidence>
<comment type="similarity">
    <text evidence="6">Belongs to the methyltransferase superfamily. RlmKL family.</text>
</comment>
<dbReference type="InterPro" id="IPR054170">
    <property type="entry name" value="RlmL_1st"/>
</dbReference>
<accession>A0ABT3SW52</accession>
<comment type="subcellular location">
    <subcellularLocation>
        <location evidence="6">Cytoplasm</location>
    </subcellularLocation>
</comment>
<dbReference type="Gene3D" id="3.30.2130.30">
    <property type="match status" value="1"/>
</dbReference>
<keyword evidence="1 6" id="KW-0963">Cytoplasm</keyword>
<dbReference type="InterPro" id="IPR029063">
    <property type="entry name" value="SAM-dependent_MTases_sf"/>
</dbReference>
<evidence type="ECO:0000256" key="4">
    <source>
        <dbReference type="ARBA" id="ARBA00022679"/>
    </source>
</evidence>
<dbReference type="PANTHER" id="PTHR47313:SF1">
    <property type="entry name" value="RIBOSOMAL RNA LARGE SUBUNIT METHYLTRANSFERASE K_L"/>
    <property type="match status" value="1"/>
</dbReference>
<dbReference type="HAMAP" id="MF_01858">
    <property type="entry name" value="23SrRNA_methyltr_KL"/>
    <property type="match status" value="1"/>
</dbReference>